<dbReference type="OrthoDB" id="4463966at2"/>
<protein>
    <submittedName>
        <fullName evidence="2">Helix-turn-helix domain-containing protein</fullName>
    </submittedName>
</protein>
<organism evidence="2 3">
    <name type="scientific">Aeromicrobium piscarium</name>
    <dbReference type="NCBI Taxonomy" id="2590901"/>
    <lineage>
        <taxon>Bacteria</taxon>
        <taxon>Bacillati</taxon>
        <taxon>Actinomycetota</taxon>
        <taxon>Actinomycetes</taxon>
        <taxon>Propionibacteriales</taxon>
        <taxon>Nocardioidaceae</taxon>
        <taxon>Aeromicrobium</taxon>
    </lineage>
</organism>
<keyword evidence="3" id="KW-1185">Reference proteome</keyword>
<dbReference type="EMBL" id="VLNT01000005">
    <property type="protein sequence ID" value="TSD63651.1"/>
    <property type="molecule type" value="Genomic_DNA"/>
</dbReference>
<dbReference type="Pfam" id="PF12728">
    <property type="entry name" value="HTH_17"/>
    <property type="match status" value="1"/>
</dbReference>
<dbReference type="Proteomes" id="UP000316988">
    <property type="component" value="Unassembled WGS sequence"/>
</dbReference>
<dbReference type="AlphaFoldDB" id="A0A554SBD0"/>
<dbReference type="InterPro" id="IPR041657">
    <property type="entry name" value="HTH_17"/>
</dbReference>
<reference evidence="2 3" key="1">
    <citation type="submission" date="2019-07" db="EMBL/GenBank/DDBJ databases">
        <authorList>
            <person name="Zhao L.H."/>
        </authorList>
    </citation>
    <scope>NUCLEOTIDE SEQUENCE [LARGE SCALE GENOMIC DNA]</scope>
    <source>
        <strain evidence="2 3">Co35</strain>
    </source>
</reference>
<feature type="domain" description="Helix-turn-helix" evidence="1">
    <location>
        <begin position="5"/>
        <end position="46"/>
    </location>
</feature>
<evidence type="ECO:0000313" key="2">
    <source>
        <dbReference type="EMBL" id="TSD63651.1"/>
    </source>
</evidence>
<comment type="caution">
    <text evidence="2">The sequence shown here is derived from an EMBL/GenBank/DDBJ whole genome shotgun (WGS) entry which is preliminary data.</text>
</comment>
<proteinExistence type="predicted"/>
<dbReference type="NCBIfam" id="TIGR01764">
    <property type="entry name" value="excise"/>
    <property type="match status" value="1"/>
</dbReference>
<evidence type="ECO:0000313" key="3">
    <source>
        <dbReference type="Proteomes" id="UP000316988"/>
    </source>
</evidence>
<gene>
    <name evidence="2" type="ORF">FNM00_08565</name>
</gene>
<dbReference type="InterPro" id="IPR010093">
    <property type="entry name" value="SinI_DNA-bd"/>
</dbReference>
<dbReference type="GO" id="GO:0003677">
    <property type="term" value="F:DNA binding"/>
    <property type="evidence" value="ECO:0007669"/>
    <property type="project" value="InterPro"/>
</dbReference>
<dbReference type="RefSeq" id="WP_143913021.1">
    <property type="nucleotide sequence ID" value="NZ_VLNT01000005.1"/>
</dbReference>
<evidence type="ECO:0000259" key="1">
    <source>
        <dbReference type="Pfam" id="PF12728"/>
    </source>
</evidence>
<accession>A0A554SBD0</accession>
<sequence length="232" mass="24744">MATISVAEAAKRLGVSRQRVVAMIQSGSLPAVKVGRSYVIDAAAVSRHRGAVSRPLSPRMAAALLRLAAHEKPGVSASEVSRLRGRLARLHDAADPVGLVRGWLPGRARRLEMSAAAADLQTIAADPRLMLAGVSDPRAGMQSSRLVEGYVHEADAEGLFGEHFVVQAPSRSEANVIVHVADPVPPLSPLLVAADLADYREGREERQAATVLNRWISDSDIIRPRPRATGGR</sequence>
<name>A0A554SBD0_9ACTN</name>